<dbReference type="Proteomes" id="UP000596742">
    <property type="component" value="Unassembled WGS sequence"/>
</dbReference>
<dbReference type="AlphaFoldDB" id="A0A8B6G956"/>
<evidence type="ECO:0000313" key="2">
    <source>
        <dbReference type="Proteomes" id="UP000596742"/>
    </source>
</evidence>
<sequence length="104" mass="12583">MFRGAQLIVNNNTLNCIGKLTKKDISKTTNTQLQNDVRDWFIESQQAKQRDDRRFEREREKEEWEVEKVRLEHELELKRLDSTRLFENEKHREERGNVNPLKGT</sequence>
<dbReference type="EMBL" id="UYJE01008067">
    <property type="protein sequence ID" value="VDI60751.1"/>
    <property type="molecule type" value="Genomic_DNA"/>
</dbReference>
<accession>A0A8B6G956</accession>
<reference evidence="1" key="1">
    <citation type="submission" date="2018-11" db="EMBL/GenBank/DDBJ databases">
        <authorList>
            <person name="Alioto T."/>
            <person name="Alioto T."/>
        </authorList>
    </citation>
    <scope>NUCLEOTIDE SEQUENCE</scope>
</reference>
<keyword evidence="2" id="KW-1185">Reference proteome</keyword>
<gene>
    <name evidence="1" type="ORF">MGAL_10B032236</name>
</gene>
<proteinExistence type="predicted"/>
<evidence type="ECO:0000313" key="1">
    <source>
        <dbReference type="EMBL" id="VDI60751.1"/>
    </source>
</evidence>
<comment type="caution">
    <text evidence="1">The sequence shown here is derived from an EMBL/GenBank/DDBJ whole genome shotgun (WGS) entry which is preliminary data.</text>
</comment>
<organism evidence="1 2">
    <name type="scientific">Mytilus galloprovincialis</name>
    <name type="common">Mediterranean mussel</name>
    <dbReference type="NCBI Taxonomy" id="29158"/>
    <lineage>
        <taxon>Eukaryota</taxon>
        <taxon>Metazoa</taxon>
        <taxon>Spiralia</taxon>
        <taxon>Lophotrochozoa</taxon>
        <taxon>Mollusca</taxon>
        <taxon>Bivalvia</taxon>
        <taxon>Autobranchia</taxon>
        <taxon>Pteriomorphia</taxon>
        <taxon>Mytilida</taxon>
        <taxon>Mytiloidea</taxon>
        <taxon>Mytilidae</taxon>
        <taxon>Mytilinae</taxon>
        <taxon>Mytilus</taxon>
    </lineage>
</organism>
<name>A0A8B6G956_MYTGA</name>
<protein>
    <submittedName>
        <fullName evidence="1">Uncharacterized protein</fullName>
    </submittedName>
</protein>